<accession>A0A1F4S2Z9</accession>
<dbReference type="Proteomes" id="UP000177905">
    <property type="component" value="Unassembled WGS sequence"/>
</dbReference>
<dbReference type="InterPro" id="IPR021109">
    <property type="entry name" value="Peptidase_aspartic_dom_sf"/>
</dbReference>
<name>A0A1F4S2Z9_UNCSA</name>
<dbReference type="Gene3D" id="2.40.70.10">
    <property type="entry name" value="Acid Proteases"/>
    <property type="match status" value="1"/>
</dbReference>
<dbReference type="GO" id="GO:0004190">
    <property type="term" value="F:aspartic-type endopeptidase activity"/>
    <property type="evidence" value="ECO:0007669"/>
    <property type="project" value="InterPro"/>
</dbReference>
<protein>
    <recommendedName>
        <fullName evidence="3">Clan AA aspartic protease</fullName>
    </recommendedName>
</protein>
<dbReference type="InterPro" id="IPR022274">
    <property type="entry name" value="Peptidase_asp_AF0612"/>
</dbReference>
<dbReference type="SUPFAM" id="SSF50630">
    <property type="entry name" value="Acid proteases"/>
    <property type="match status" value="1"/>
</dbReference>
<organism evidence="1 2">
    <name type="scientific">candidate division WOR-1 bacterium RIFOXYB2_FULL_36_35</name>
    <dbReference type="NCBI Taxonomy" id="1802578"/>
    <lineage>
        <taxon>Bacteria</taxon>
        <taxon>Bacillati</taxon>
        <taxon>Saganbacteria</taxon>
    </lineage>
</organism>
<comment type="caution">
    <text evidence="1">The sequence shown here is derived from an EMBL/GenBank/DDBJ whole genome shotgun (WGS) entry which is preliminary data.</text>
</comment>
<evidence type="ECO:0000313" key="1">
    <source>
        <dbReference type="EMBL" id="OGC14824.1"/>
    </source>
</evidence>
<sequence>MGLTFVTVNLRASKDAPNSYEDKFLVDTGATDSMVPGNKLTEAGIEPVGKTVYEMADGNIKEFPFGLAIIEFMGEKTAGRIVFGPDNCEPLLGVTALESVGILVDAANKTLKRMPAIPLK</sequence>
<dbReference type="EMBL" id="MEUA01000029">
    <property type="protein sequence ID" value="OGC14824.1"/>
    <property type="molecule type" value="Genomic_DNA"/>
</dbReference>
<dbReference type="AlphaFoldDB" id="A0A1F4S2Z9"/>
<proteinExistence type="predicted"/>
<dbReference type="PROSITE" id="PS00141">
    <property type="entry name" value="ASP_PROTEASE"/>
    <property type="match status" value="1"/>
</dbReference>
<dbReference type="InterPro" id="IPR001969">
    <property type="entry name" value="Aspartic_peptidase_AS"/>
</dbReference>
<reference evidence="1 2" key="1">
    <citation type="journal article" date="2016" name="Nat. Commun.">
        <title>Thousands of microbial genomes shed light on interconnected biogeochemical processes in an aquifer system.</title>
        <authorList>
            <person name="Anantharaman K."/>
            <person name="Brown C.T."/>
            <person name="Hug L.A."/>
            <person name="Sharon I."/>
            <person name="Castelle C.J."/>
            <person name="Probst A.J."/>
            <person name="Thomas B.C."/>
            <person name="Singh A."/>
            <person name="Wilkins M.J."/>
            <person name="Karaoz U."/>
            <person name="Brodie E.L."/>
            <person name="Williams K.H."/>
            <person name="Hubbard S.S."/>
            <person name="Banfield J.F."/>
        </authorList>
    </citation>
    <scope>NUCLEOTIDE SEQUENCE [LARGE SCALE GENOMIC DNA]</scope>
</reference>
<evidence type="ECO:0008006" key="3">
    <source>
        <dbReference type="Google" id="ProtNLM"/>
    </source>
</evidence>
<gene>
    <name evidence="1" type="ORF">A2290_00820</name>
</gene>
<evidence type="ECO:0000313" key="2">
    <source>
        <dbReference type="Proteomes" id="UP000177905"/>
    </source>
</evidence>
<dbReference type="GO" id="GO:0006508">
    <property type="term" value="P:proteolysis"/>
    <property type="evidence" value="ECO:0007669"/>
    <property type="project" value="InterPro"/>
</dbReference>
<dbReference type="NCBIfam" id="TIGR03698">
    <property type="entry name" value="clan_AA_DTGF"/>
    <property type="match status" value="1"/>
</dbReference>